<proteinExistence type="predicted"/>
<evidence type="ECO:0000313" key="1">
    <source>
        <dbReference type="EMBL" id="MPM15926.1"/>
    </source>
</evidence>
<comment type="caution">
    <text evidence="1">The sequence shown here is derived from an EMBL/GenBank/DDBJ whole genome shotgun (WGS) entry which is preliminary data.</text>
</comment>
<name>A0A644XI84_9ZZZZ</name>
<reference evidence="1" key="1">
    <citation type="submission" date="2019-08" db="EMBL/GenBank/DDBJ databases">
        <authorList>
            <person name="Kucharzyk K."/>
            <person name="Murdoch R.W."/>
            <person name="Higgins S."/>
            <person name="Loffler F."/>
        </authorList>
    </citation>
    <scope>NUCLEOTIDE SEQUENCE</scope>
</reference>
<dbReference type="InterPro" id="IPR016039">
    <property type="entry name" value="Thiolase-like"/>
</dbReference>
<protein>
    <submittedName>
        <fullName evidence="1">Uncharacterized protein</fullName>
    </submittedName>
</protein>
<organism evidence="1">
    <name type="scientific">bioreactor metagenome</name>
    <dbReference type="NCBI Taxonomy" id="1076179"/>
    <lineage>
        <taxon>unclassified sequences</taxon>
        <taxon>metagenomes</taxon>
        <taxon>ecological metagenomes</taxon>
    </lineage>
</organism>
<dbReference type="AlphaFoldDB" id="A0A644XI84"/>
<accession>A0A644XI84</accession>
<sequence>MRVAARGICCSVGNAADSAIAAIRAKLNHFRETQFIDRAGEPIYGASIYGTTEWGTRRLQFMYGNAIAECFSQLSVVDPREVPILLIGAEEERSSRFNSDLQLMLRQHLRHSNMHANSGWAPLGKAGIGIALRNAAELFRSPTPPSHVVVAGVDSYLDAASISHCLIDERIRCSTNSDGFIPGEAAAAIALTTTPQKNDESALWVEGWGEATETASPVNGKPLLAKGLTQAIRNAIECAGKTPEDFYFHASGVNGEQWYFKEAALAMDRVMTSKMEQFPHRLICQSVGEIGAACGPLTLAWVGREMQSDESLGPSGLLHFANDNGLRTAIAVHYR</sequence>
<dbReference type="GO" id="GO:0016746">
    <property type="term" value="F:acyltransferase activity"/>
    <property type="evidence" value="ECO:0007669"/>
    <property type="project" value="InterPro"/>
</dbReference>
<gene>
    <name evidence="1" type="ORF">SDC9_62300</name>
</gene>
<dbReference type="SUPFAM" id="SSF53901">
    <property type="entry name" value="Thiolase-like"/>
    <property type="match status" value="1"/>
</dbReference>
<dbReference type="EMBL" id="VSSQ01002523">
    <property type="protein sequence ID" value="MPM15926.1"/>
    <property type="molecule type" value="Genomic_DNA"/>
</dbReference>